<dbReference type="PANTHER" id="PTHR43798">
    <property type="entry name" value="MONOACYLGLYCEROL LIPASE"/>
    <property type="match status" value="1"/>
</dbReference>
<dbReference type="Gene3D" id="3.40.50.1820">
    <property type="entry name" value="alpha/beta hydrolase"/>
    <property type="match status" value="1"/>
</dbReference>
<reference evidence="2 3" key="1">
    <citation type="submission" date="2022-01" db="EMBL/GenBank/DDBJ databases">
        <authorList>
            <person name="Huang Y."/>
        </authorList>
    </citation>
    <scope>NUCLEOTIDE SEQUENCE [LARGE SCALE GENOMIC DNA]</scope>
    <source>
        <strain evidence="2 3">HY366</strain>
    </source>
</reference>
<organism evidence="2 3">
    <name type="scientific">Gordonia liuliyuniae</name>
    <dbReference type="NCBI Taxonomy" id="2911517"/>
    <lineage>
        <taxon>Bacteria</taxon>
        <taxon>Bacillati</taxon>
        <taxon>Actinomycetota</taxon>
        <taxon>Actinomycetes</taxon>
        <taxon>Mycobacteriales</taxon>
        <taxon>Gordoniaceae</taxon>
        <taxon>Gordonia</taxon>
    </lineage>
</organism>
<dbReference type="SUPFAM" id="SSF53474">
    <property type="entry name" value="alpha/beta-Hydrolases"/>
    <property type="match status" value="1"/>
</dbReference>
<keyword evidence="2" id="KW-0378">Hydrolase</keyword>
<evidence type="ECO:0000313" key="3">
    <source>
        <dbReference type="Proteomes" id="UP001200110"/>
    </source>
</evidence>
<dbReference type="RefSeq" id="WP_236996329.1">
    <property type="nucleotide sequence ID" value="NZ_JAKKOR010000001.1"/>
</dbReference>
<dbReference type="InterPro" id="IPR029058">
    <property type="entry name" value="AB_hydrolase_fold"/>
</dbReference>
<dbReference type="Proteomes" id="UP001200110">
    <property type="component" value="Unassembled WGS sequence"/>
</dbReference>
<dbReference type="GO" id="GO:0016787">
    <property type="term" value="F:hydrolase activity"/>
    <property type="evidence" value="ECO:0007669"/>
    <property type="project" value="UniProtKB-KW"/>
</dbReference>
<accession>A0ABS9INH7</accession>
<proteinExistence type="predicted"/>
<feature type="domain" description="AB hydrolase-1" evidence="1">
    <location>
        <begin position="21"/>
        <end position="257"/>
    </location>
</feature>
<gene>
    <name evidence="2" type="ORF">L5G33_01295</name>
</gene>
<comment type="caution">
    <text evidence="2">The sequence shown here is derived from an EMBL/GenBank/DDBJ whole genome shotgun (WGS) entry which is preliminary data.</text>
</comment>
<evidence type="ECO:0000313" key="2">
    <source>
        <dbReference type="EMBL" id="MCF8587102.1"/>
    </source>
</evidence>
<evidence type="ECO:0000259" key="1">
    <source>
        <dbReference type="Pfam" id="PF12697"/>
    </source>
</evidence>
<dbReference type="PRINTS" id="PR00111">
    <property type="entry name" value="ABHYDROLASE"/>
</dbReference>
<dbReference type="InterPro" id="IPR000073">
    <property type="entry name" value="AB_hydrolase_1"/>
</dbReference>
<protein>
    <submittedName>
        <fullName evidence="2">Alpha/beta fold hydrolase</fullName>
    </submittedName>
</protein>
<dbReference type="PANTHER" id="PTHR43798:SF33">
    <property type="entry name" value="HYDROLASE, PUTATIVE (AFU_ORTHOLOGUE AFUA_2G14860)-RELATED"/>
    <property type="match status" value="1"/>
</dbReference>
<dbReference type="Pfam" id="PF12697">
    <property type="entry name" value="Abhydrolase_6"/>
    <property type="match status" value="1"/>
</dbReference>
<sequence length="265" mass="28187">MTAQPLHTHVFGTDDPDAPVVLALHGLTGHGRRWGRLADDLPGVRLLAPDLLGHGHSSWAPPWGVADHATAVAETVKALVPANRSIVVVAHSFGSAVALALARRCPDLVAGLVLLDPAHGLDPAQARVYAEATLAHWGYADADAAIAAKRAEGWYDVPTAILDDELDHHLMSDDAGGVVWRVSPPAVATAWSEMARPFRLPPESVPTHVVVAGRVDPPFVRPEFLAACAAERPTTVTVHHVDTEHMVPFLAPDLCARLVLDLVHS</sequence>
<dbReference type="EMBL" id="JAKKOR010000001">
    <property type="protein sequence ID" value="MCF8587102.1"/>
    <property type="molecule type" value="Genomic_DNA"/>
</dbReference>
<dbReference type="InterPro" id="IPR050266">
    <property type="entry name" value="AB_hydrolase_sf"/>
</dbReference>
<keyword evidence="3" id="KW-1185">Reference proteome</keyword>
<name>A0ABS9INH7_9ACTN</name>